<dbReference type="Gene3D" id="3.40.630.30">
    <property type="match status" value="1"/>
</dbReference>
<name>A0ABS2Z6J6_POLSE</name>
<dbReference type="EMBL" id="JAAWVN010027667">
    <property type="protein sequence ID" value="MBN3294657.1"/>
    <property type="molecule type" value="Genomic_DNA"/>
</dbReference>
<dbReference type="InterPro" id="IPR016181">
    <property type="entry name" value="Acyl_CoA_acyltransferase"/>
</dbReference>
<comment type="similarity">
    <text evidence="1">Belongs to the glycine N-acyltransferase family.</text>
</comment>
<evidence type="ECO:0000313" key="4">
    <source>
        <dbReference type="Proteomes" id="UP001166052"/>
    </source>
</evidence>
<dbReference type="Proteomes" id="UP001166052">
    <property type="component" value="Unassembled WGS sequence"/>
</dbReference>
<evidence type="ECO:0000256" key="1">
    <source>
        <dbReference type="RuleBase" id="RU368002"/>
    </source>
</evidence>
<comment type="caution">
    <text evidence="3">The sequence shown here is derived from an EMBL/GenBank/DDBJ whole genome shotgun (WGS) entry which is preliminary data.</text>
</comment>
<dbReference type="Pfam" id="PF08444">
    <property type="entry name" value="Gly_acyl_tr_C"/>
    <property type="match status" value="1"/>
</dbReference>
<dbReference type="InterPro" id="IPR010313">
    <property type="entry name" value="Glycine_N-acyltransferase"/>
</dbReference>
<keyword evidence="1" id="KW-0012">Acyltransferase</keyword>
<reference evidence="3" key="1">
    <citation type="journal article" date="2021" name="Cell">
        <title>Tracing the genetic footprints of vertebrate landing in non-teleost ray-finned fishes.</title>
        <authorList>
            <person name="Bi X."/>
            <person name="Wang K."/>
            <person name="Yang L."/>
            <person name="Pan H."/>
            <person name="Jiang H."/>
            <person name="Wei Q."/>
            <person name="Fang M."/>
            <person name="Yu H."/>
            <person name="Zhu C."/>
            <person name="Cai Y."/>
            <person name="He Y."/>
            <person name="Gan X."/>
            <person name="Zeng H."/>
            <person name="Yu D."/>
            <person name="Zhu Y."/>
            <person name="Jiang H."/>
            <person name="Qiu Q."/>
            <person name="Yang H."/>
            <person name="Zhang Y.E."/>
            <person name="Wang W."/>
            <person name="Zhu M."/>
            <person name="He S."/>
            <person name="Zhang G."/>
        </authorList>
    </citation>
    <scope>NUCLEOTIDE SEQUENCE</scope>
    <source>
        <strain evidence="3">Bchr_001</strain>
    </source>
</reference>
<dbReference type="PANTHER" id="PTHR15298:SF1">
    <property type="entry name" value="GLYCINE N-ACYLTRANSFERASE-LIKE PROTEIN"/>
    <property type="match status" value="1"/>
</dbReference>
<dbReference type="SUPFAM" id="SSF55729">
    <property type="entry name" value="Acyl-CoA N-acyltransferases (Nat)"/>
    <property type="match status" value="1"/>
</dbReference>
<evidence type="ECO:0000313" key="3">
    <source>
        <dbReference type="EMBL" id="MBN3294657.1"/>
    </source>
</evidence>
<dbReference type="InterPro" id="IPR013652">
    <property type="entry name" value="Glycine_N-acyltransferase_C"/>
</dbReference>
<keyword evidence="4" id="KW-1185">Reference proteome</keyword>
<dbReference type="EC" id="2.3.1.-" evidence="1"/>
<protein>
    <recommendedName>
        <fullName evidence="1">Glycine N-acyltransferase-like protein</fullName>
        <ecNumber evidence="1">2.3.1.-</ecNumber>
    </recommendedName>
</protein>
<accession>A0ABS2Z6J6</accession>
<organism evidence="3 4">
    <name type="scientific">Polypterus senegalus</name>
    <name type="common">Senegal bichir</name>
    <dbReference type="NCBI Taxonomy" id="55291"/>
    <lineage>
        <taxon>Eukaryota</taxon>
        <taxon>Metazoa</taxon>
        <taxon>Chordata</taxon>
        <taxon>Craniata</taxon>
        <taxon>Vertebrata</taxon>
        <taxon>Euteleostomi</taxon>
        <taxon>Actinopterygii</taxon>
        <taxon>Polypteriformes</taxon>
        <taxon>Polypteridae</taxon>
        <taxon>Polypterus</taxon>
    </lineage>
</organism>
<evidence type="ECO:0000259" key="2">
    <source>
        <dbReference type="Pfam" id="PF08444"/>
    </source>
</evidence>
<keyword evidence="1" id="KW-0808">Transferase</keyword>
<feature type="non-terminal residue" evidence="3">
    <location>
        <position position="84"/>
    </location>
</feature>
<feature type="domain" description="Glycine N-acyltransferase C-terminal" evidence="2">
    <location>
        <begin position="2"/>
        <end position="79"/>
    </location>
</feature>
<feature type="non-terminal residue" evidence="3">
    <location>
        <position position="1"/>
    </location>
</feature>
<dbReference type="PANTHER" id="PTHR15298">
    <property type="entry name" value="L-COA N-ACYLTRANSFERASE-RELATED"/>
    <property type="match status" value="1"/>
</dbReference>
<gene>
    <name evidence="3" type="primary">Glyatl3_1</name>
    <name evidence="3" type="ORF">GTO92_0015506</name>
</gene>
<proteinExistence type="inferred from homology"/>
<sequence length="84" mass="9941">MGWCLTDELSTFRMGYILPEFRNKGYMKRLVTNLAKLIHQRGHPAYTFVTKSNTISQLLCKSLGMTEYPHTYYYLKMTPRKSRL</sequence>